<organism evidence="1 2">
    <name type="scientific">Culter alburnus</name>
    <name type="common">Topmouth culter</name>
    <dbReference type="NCBI Taxonomy" id="194366"/>
    <lineage>
        <taxon>Eukaryota</taxon>
        <taxon>Metazoa</taxon>
        <taxon>Chordata</taxon>
        <taxon>Craniata</taxon>
        <taxon>Vertebrata</taxon>
        <taxon>Euteleostomi</taxon>
        <taxon>Actinopterygii</taxon>
        <taxon>Neopterygii</taxon>
        <taxon>Teleostei</taxon>
        <taxon>Ostariophysi</taxon>
        <taxon>Cypriniformes</taxon>
        <taxon>Xenocyprididae</taxon>
        <taxon>Xenocypridinae</taxon>
        <taxon>Culter</taxon>
    </lineage>
</organism>
<sequence length="61" mass="6693">SDFTLQSSRSSTSWYRVIAERVHVVYDLMQGVDCKAAGAERERVFFGVMGASEASCCSGRP</sequence>
<feature type="non-terminal residue" evidence="1">
    <location>
        <position position="1"/>
    </location>
</feature>
<keyword evidence="2" id="KW-1185">Reference proteome</keyword>
<dbReference type="Proteomes" id="UP001479290">
    <property type="component" value="Unassembled WGS sequence"/>
</dbReference>
<gene>
    <name evidence="1" type="ORF">ABG768_006469</name>
</gene>
<protein>
    <submittedName>
        <fullName evidence="1">Uncharacterized protein</fullName>
    </submittedName>
</protein>
<reference evidence="1 2" key="1">
    <citation type="submission" date="2024-05" db="EMBL/GenBank/DDBJ databases">
        <title>A high-quality chromosomal-level genome assembly of Topmouth culter (Culter alburnus).</title>
        <authorList>
            <person name="Zhao H."/>
        </authorList>
    </citation>
    <scope>NUCLEOTIDE SEQUENCE [LARGE SCALE GENOMIC DNA]</scope>
    <source>
        <strain evidence="1">CATC2023</strain>
        <tissue evidence="1">Muscle</tissue>
    </source>
</reference>
<proteinExistence type="predicted"/>
<feature type="non-terminal residue" evidence="1">
    <location>
        <position position="61"/>
    </location>
</feature>
<comment type="caution">
    <text evidence="1">The sequence shown here is derived from an EMBL/GenBank/DDBJ whole genome shotgun (WGS) entry which is preliminary data.</text>
</comment>
<evidence type="ECO:0000313" key="2">
    <source>
        <dbReference type="Proteomes" id="UP001479290"/>
    </source>
</evidence>
<dbReference type="EMBL" id="JAWDJR010000014">
    <property type="protein sequence ID" value="KAK9963270.1"/>
    <property type="molecule type" value="Genomic_DNA"/>
</dbReference>
<name>A0AAW1ZPM5_CULAL</name>
<accession>A0AAW1ZPM5</accession>
<evidence type="ECO:0000313" key="1">
    <source>
        <dbReference type="EMBL" id="KAK9963270.1"/>
    </source>
</evidence>
<dbReference type="AlphaFoldDB" id="A0AAW1ZPM5"/>